<comment type="caution">
    <text evidence="1">The sequence shown here is derived from an EMBL/GenBank/DDBJ whole genome shotgun (WGS) entry which is preliminary data.</text>
</comment>
<evidence type="ECO:0000313" key="2">
    <source>
        <dbReference type="Proteomes" id="UP000436088"/>
    </source>
</evidence>
<evidence type="ECO:0000313" key="1">
    <source>
        <dbReference type="EMBL" id="KAE8676538.1"/>
    </source>
</evidence>
<dbReference type="Proteomes" id="UP000436088">
    <property type="component" value="Unassembled WGS sequence"/>
</dbReference>
<name>A0A6A2XLT8_HIBSY</name>
<proteinExistence type="predicted"/>
<dbReference type="AlphaFoldDB" id="A0A6A2XLT8"/>
<organism evidence="1 2">
    <name type="scientific">Hibiscus syriacus</name>
    <name type="common">Rose of Sharon</name>
    <dbReference type="NCBI Taxonomy" id="106335"/>
    <lineage>
        <taxon>Eukaryota</taxon>
        <taxon>Viridiplantae</taxon>
        <taxon>Streptophyta</taxon>
        <taxon>Embryophyta</taxon>
        <taxon>Tracheophyta</taxon>
        <taxon>Spermatophyta</taxon>
        <taxon>Magnoliopsida</taxon>
        <taxon>eudicotyledons</taxon>
        <taxon>Gunneridae</taxon>
        <taxon>Pentapetalae</taxon>
        <taxon>rosids</taxon>
        <taxon>malvids</taxon>
        <taxon>Malvales</taxon>
        <taxon>Malvaceae</taxon>
        <taxon>Malvoideae</taxon>
        <taxon>Hibiscus</taxon>
    </lineage>
</organism>
<accession>A0A6A2XLT8</accession>
<reference evidence="1" key="1">
    <citation type="submission" date="2019-09" db="EMBL/GenBank/DDBJ databases">
        <title>Draft genome information of white flower Hibiscus syriacus.</title>
        <authorList>
            <person name="Kim Y.-M."/>
        </authorList>
    </citation>
    <scope>NUCLEOTIDE SEQUENCE [LARGE SCALE GENOMIC DNA]</scope>
    <source>
        <strain evidence="1">YM2019G1</strain>
    </source>
</reference>
<sequence>MLRVLVVLDSKPTRLSEQSINALSNFLPGYLMDVVHCIPEDDVQAWRLLDSNWSLPSDTSMRHATDGCSQINATISLLLLMYKDIKVQKIISSFRTEIGSILQSIASLQSSEDKMTLEERHKFQCLFEQLKVVTSASPAG</sequence>
<keyword evidence="2" id="KW-1185">Reference proteome</keyword>
<protein>
    <submittedName>
        <fullName evidence="1">Uncharacterized protein</fullName>
    </submittedName>
</protein>
<dbReference type="EMBL" id="VEPZ02001376">
    <property type="protein sequence ID" value="KAE8676538.1"/>
    <property type="molecule type" value="Genomic_DNA"/>
</dbReference>
<gene>
    <name evidence="1" type="ORF">F3Y22_tig00111584pilonHSYRG00081</name>
</gene>